<evidence type="ECO:0000256" key="8">
    <source>
        <dbReference type="RuleBase" id="RU003750"/>
    </source>
</evidence>
<feature type="compositionally biased region" description="Polar residues" evidence="9">
    <location>
        <begin position="11"/>
        <end position="22"/>
    </location>
</feature>
<dbReference type="GO" id="GO:0008654">
    <property type="term" value="P:phospholipid biosynthetic process"/>
    <property type="evidence" value="ECO:0007669"/>
    <property type="project" value="InterPro"/>
</dbReference>
<comment type="subcellular location">
    <subcellularLocation>
        <location evidence="1">Membrane</location>
        <topology evidence="1">Multi-pass membrane protein</topology>
    </subcellularLocation>
</comment>
<dbReference type="PROSITE" id="PS00379">
    <property type="entry name" value="CDP_ALCOHOL_P_TRANSF"/>
    <property type="match status" value="1"/>
</dbReference>
<dbReference type="Proteomes" id="UP001292094">
    <property type="component" value="Unassembled WGS sequence"/>
</dbReference>
<keyword evidence="3 10" id="KW-0812">Transmembrane</keyword>
<keyword evidence="5" id="KW-0443">Lipid metabolism</keyword>
<evidence type="ECO:0000313" key="11">
    <source>
        <dbReference type="EMBL" id="KAK4300967.1"/>
    </source>
</evidence>
<dbReference type="InterPro" id="IPR043130">
    <property type="entry name" value="CDP-OH_PTrfase_TM_dom"/>
</dbReference>
<dbReference type="InterPro" id="IPR000462">
    <property type="entry name" value="CDP-OH_P_trans"/>
</dbReference>
<keyword evidence="12" id="KW-1185">Reference proteome</keyword>
<evidence type="ECO:0008006" key="13">
    <source>
        <dbReference type="Google" id="ProtNLM"/>
    </source>
</evidence>
<evidence type="ECO:0000256" key="2">
    <source>
        <dbReference type="ARBA" id="ARBA00022679"/>
    </source>
</evidence>
<dbReference type="EMBL" id="JAWZYT010002957">
    <property type="protein sequence ID" value="KAK4300967.1"/>
    <property type="molecule type" value="Genomic_DNA"/>
</dbReference>
<dbReference type="GO" id="GO:0016780">
    <property type="term" value="F:phosphotransferase activity, for other substituted phosphate groups"/>
    <property type="evidence" value="ECO:0007669"/>
    <property type="project" value="InterPro"/>
</dbReference>
<accession>A0AAE1P5D5</accession>
<evidence type="ECO:0000313" key="12">
    <source>
        <dbReference type="Proteomes" id="UP001292094"/>
    </source>
</evidence>
<keyword evidence="6 10" id="KW-0472">Membrane</keyword>
<keyword evidence="2 8" id="KW-0808">Transferase</keyword>
<dbReference type="AlphaFoldDB" id="A0AAE1P5D5"/>
<comment type="similarity">
    <text evidence="8">Belongs to the CDP-alcohol phosphatidyltransferase class-I family.</text>
</comment>
<evidence type="ECO:0000256" key="7">
    <source>
        <dbReference type="ARBA" id="ARBA00023264"/>
    </source>
</evidence>
<evidence type="ECO:0000256" key="9">
    <source>
        <dbReference type="SAM" id="MobiDB-lite"/>
    </source>
</evidence>
<dbReference type="Gene3D" id="1.20.120.1760">
    <property type="match status" value="1"/>
</dbReference>
<keyword evidence="7" id="KW-1208">Phospholipid metabolism</keyword>
<dbReference type="InterPro" id="IPR048254">
    <property type="entry name" value="CDP_ALCOHOL_P_TRANSF_CS"/>
</dbReference>
<keyword evidence="4 10" id="KW-1133">Transmembrane helix</keyword>
<dbReference type="GO" id="GO:0016020">
    <property type="term" value="C:membrane"/>
    <property type="evidence" value="ECO:0007669"/>
    <property type="project" value="UniProtKB-SubCell"/>
</dbReference>
<evidence type="ECO:0000256" key="4">
    <source>
        <dbReference type="ARBA" id="ARBA00022989"/>
    </source>
</evidence>
<evidence type="ECO:0000256" key="10">
    <source>
        <dbReference type="SAM" id="Phobius"/>
    </source>
</evidence>
<gene>
    <name evidence="11" type="ORF">Pmani_026872</name>
</gene>
<protein>
    <recommendedName>
        <fullName evidence="13">CDP-diacylglycerol--inositol 3-phosphatidyltransferase</fullName>
    </recommendedName>
</protein>
<reference evidence="11" key="1">
    <citation type="submission" date="2023-11" db="EMBL/GenBank/DDBJ databases">
        <title>Genome assemblies of two species of porcelain crab, Petrolisthes cinctipes and Petrolisthes manimaculis (Anomura: Porcellanidae).</title>
        <authorList>
            <person name="Angst P."/>
        </authorList>
    </citation>
    <scope>NUCLEOTIDE SEQUENCE</scope>
    <source>
        <strain evidence="11">PB745_02</strain>
        <tissue evidence="11">Gill</tissue>
    </source>
</reference>
<dbReference type="Pfam" id="PF01066">
    <property type="entry name" value="CDP-OH_P_transf"/>
    <property type="match status" value="1"/>
</dbReference>
<feature type="region of interest" description="Disordered" evidence="9">
    <location>
        <begin position="1"/>
        <end position="22"/>
    </location>
</feature>
<feature type="transmembrane region" description="Helical" evidence="10">
    <location>
        <begin position="32"/>
        <end position="55"/>
    </location>
</feature>
<proteinExistence type="inferred from homology"/>
<dbReference type="PANTHER" id="PTHR15362">
    <property type="entry name" value="PHOSPHATIDYLINOSITOL SYNTHASE"/>
    <property type="match status" value="1"/>
</dbReference>
<comment type="caution">
    <text evidence="11">The sequence shown here is derived from an EMBL/GenBank/DDBJ whole genome shotgun (WGS) entry which is preliminary data.</text>
</comment>
<evidence type="ECO:0000256" key="5">
    <source>
        <dbReference type="ARBA" id="ARBA00023098"/>
    </source>
</evidence>
<evidence type="ECO:0000256" key="6">
    <source>
        <dbReference type="ARBA" id="ARBA00023136"/>
    </source>
</evidence>
<name>A0AAE1P5D5_9EUCA</name>
<organism evidence="11 12">
    <name type="scientific">Petrolisthes manimaculis</name>
    <dbReference type="NCBI Taxonomy" id="1843537"/>
    <lineage>
        <taxon>Eukaryota</taxon>
        <taxon>Metazoa</taxon>
        <taxon>Ecdysozoa</taxon>
        <taxon>Arthropoda</taxon>
        <taxon>Crustacea</taxon>
        <taxon>Multicrustacea</taxon>
        <taxon>Malacostraca</taxon>
        <taxon>Eumalacostraca</taxon>
        <taxon>Eucarida</taxon>
        <taxon>Decapoda</taxon>
        <taxon>Pleocyemata</taxon>
        <taxon>Anomura</taxon>
        <taxon>Galatheoidea</taxon>
        <taxon>Porcellanidae</taxon>
        <taxon>Petrolisthes</taxon>
    </lineage>
</organism>
<evidence type="ECO:0000256" key="1">
    <source>
        <dbReference type="ARBA" id="ARBA00004141"/>
    </source>
</evidence>
<sequence length="233" mass="26097">MAGSLPKESVGENQPQVFTPGSAGQNRHTYRVLLYVPNLIGYGRLILLLLAFWSLPSTPSSFILFYSISITLDGFDGYAARKLHQCSLFGAWFDIILDNLSRGLLWAHLHPMLYLVSALEWTTFVCTHHLGAEWKNSLNQRDHHPPHFISCILSNNFRNPLGIWTIAGLHVLPVWLMGIKYEVFASHLWFLPQVLQPAGLIVLGVGRLLCGITEVWTIAIHVSDLLVNTSPCS</sequence>
<dbReference type="PANTHER" id="PTHR15362:SF13">
    <property type="entry name" value="SI:CH1073-145M9.1"/>
    <property type="match status" value="1"/>
</dbReference>
<evidence type="ECO:0000256" key="3">
    <source>
        <dbReference type="ARBA" id="ARBA00022692"/>
    </source>
</evidence>